<dbReference type="GO" id="GO:0046872">
    <property type="term" value="F:metal ion binding"/>
    <property type="evidence" value="ECO:0007669"/>
    <property type="project" value="InterPro"/>
</dbReference>
<proteinExistence type="predicted"/>
<dbReference type="InterPro" id="IPR036724">
    <property type="entry name" value="Cobalamin-bd_sf"/>
</dbReference>
<name>A0A0E3ZKE0_9BURK</name>
<dbReference type="SUPFAM" id="SSF52242">
    <property type="entry name" value="Cobalamin (vitamin B12)-binding domain"/>
    <property type="match status" value="1"/>
</dbReference>
<sequence length="322" mass="36338">MNLSRLQSIAESKKRSSQDDSKLNQNSPANKPNSIWEDCLVANEPFKETFKGNETPHPLEKACTEEEYLQSLVKTIENNILPLIVERHLETSISSVLKASPVDLITQQSITELTQLVLQEDARTSVKYVKEIHASGVSLENIYLLLLTPVARKLGEMWDEDQSSFTDVTIALWRIKQLMYDLSPIFQQYAEQNKTGSSIMLVPLPGSQHNLGLFMVSEFFAKAGWRIWGELAATQEDIVSMAQTEWFDVIGLSASLREQFPQLKDLIQEIKLKSKNPRVGVIVGSPVFNQYPELVDELGADMVGFDAADALEKATYYVERLR</sequence>
<evidence type="ECO:0000313" key="4">
    <source>
        <dbReference type="Proteomes" id="UP000061135"/>
    </source>
</evidence>
<feature type="region of interest" description="Disordered" evidence="1">
    <location>
        <begin position="1"/>
        <end position="31"/>
    </location>
</feature>
<dbReference type="InterPro" id="IPR006158">
    <property type="entry name" value="Cobalamin-bd"/>
</dbReference>
<dbReference type="STRING" id="1835254.CL55_00013220"/>
<dbReference type="Gene3D" id="3.40.50.280">
    <property type="entry name" value="Cobalamin-binding domain"/>
    <property type="match status" value="1"/>
</dbReference>
<dbReference type="RefSeq" id="WP_170217001.1">
    <property type="nucleotide sequence ID" value="NZ_CP007501.1"/>
</dbReference>
<gene>
    <name evidence="3" type="ORF">CL55_00013220</name>
</gene>
<dbReference type="EMBL" id="CP007501">
    <property type="protein sequence ID" value="AKD25655.1"/>
    <property type="molecule type" value="Genomic_DNA"/>
</dbReference>
<dbReference type="CDD" id="cd02065">
    <property type="entry name" value="B12-binding_like"/>
    <property type="match status" value="1"/>
</dbReference>
<feature type="compositionally biased region" description="Polar residues" evidence="1">
    <location>
        <begin position="1"/>
        <end position="10"/>
    </location>
</feature>
<evidence type="ECO:0000313" key="3">
    <source>
        <dbReference type="EMBL" id="AKD25655.1"/>
    </source>
</evidence>
<protein>
    <submittedName>
        <fullName evidence="3">Cobalamin binding protein</fullName>
    </submittedName>
</protein>
<organism evidence="3 4">
    <name type="scientific">Polynucleobacter duraquae</name>
    <dbReference type="NCBI Taxonomy" id="1835254"/>
    <lineage>
        <taxon>Bacteria</taxon>
        <taxon>Pseudomonadati</taxon>
        <taxon>Pseudomonadota</taxon>
        <taxon>Betaproteobacteria</taxon>
        <taxon>Burkholderiales</taxon>
        <taxon>Burkholderiaceae</taxon>
        <taxon>Polynucleobacter</taxon>
    </lineage>
</organism>
<dbReference type="KEGG" id="pdq:CL55_00013220"/>
<feature type="compositionally biased region" description="Basic and acidic residues" evidence="1">
    <location>
        <begin position="11"/>
        <end position="22"/>
    </location>
</feature>
<dbReference type="GO" id="GO:0031419">
    <property type="term" value="F:cobalamin binding"/>
    <property type="evidence" value="ECO:0007669"/>
    <property type="project" value="InterPro"/>
</dbReference>
<feature type="domain" description="B12-binding" evidence="2">
    <location>
        <begin position="196"/>
        <end position="322"/>
    </location>
</feature>
<dbReference type="HOGENOM" id="CLU_066634_1_0_4"/>
<dbReference type="AlphaFoldDB" id="A0A0E3ZKE0"/>
<dbReference type="PATRIC" id="fig|576611.7.peg.1344"/>
<dbReference type="Proteomes" id="UP000061135">
    <property type="component" value="Chromosome"/>
</dbReference>
<evidence type="ECO:0000256" key="1">
    <source>
        <dbReference type="SAM" id="MobiDB-lite"/>
    </source>
</evidence>
<keyword evidence="4" id="KW-1185">Reference proteome</keyword>
<accession>A0A0E3ZKE0</accession>
<dbReference type="PROSITE" id="PS51332">
    <property type="entry name" value="B12_BINDING"/>
    <property type="match status" value="1"/>
</dbReference>
<dbReference type="Pfam" id="PF02310">
    <property type="entry name" value="B12-binding"/>
    <property type="match status" value="1"/>
</dbReference>
<evidence type="ECO:0000259" key="2">
    <source>
        <dbReference type="PROSITE" id="PS51332"/>
    </source>
</evidence>
<reference evidence="3 4" key="1">
    <citation type="submission" date="2014-03" db="EMBL/GenBank/DDBJ databases">
        <title>Genome of Polynucleobacter strain MWH-MoK4.</title>
        <authorList>
            <person name="Hahn M.W."/>
        </authorList>
    </citation>
    <scope>NUCLEOTIDE SEQUENCE [LARGE SCALE GENOMIC DNA]</scope>
    <source>
        <strain evidence="3 4">MWH-MoK4</strain>
    </source>
</reference>